<keyword evidence="11" id="KW-1185">Reference proteome</keyword>
<dbReference type="Gene3D" id="3.40.50.2300">
    <property type="match status" value="1"/>
</dbReference>
<dbReference type="EC" id="2.7.13.3" evidence="2"/>
<dbReference type="SMART" id="SM00388">
    <property type="entry name" value="HisKA"/>
    <property type="match status" value="1"/>
</dbReference>
<evidence type="ECO:0000256" key="3">
    <source>
        <dbReference type="ARBA" id="ARBA00022553"/>
    </source>
</evidence>
<feature type="region of interest" description="Disordered" evidence="7">
    <location>
        <begin position="734"/>
        <end position="754"/>
    </location>
</feature>
<feature type="region of interest" description="Disordered" evidence="7">
    <location>
        <begin position="286"/>
        <end position="335"/>
    </location>
</feature>
<gene>
    <name evidence="10" type="ORF">PSALAMII_LOCUS1935</name>
</gene>
<feature type="compositionally biased region" description="Polar residues" evidence="7">
    <location>
        <begin position="681"/>
        <end position="691"/>
    </location>
</feature>
<dbReference type="PANTHER" id="PTHR43047:SF72">
    <property type="entry name" value="OSMOSENSING HISTIDINE PROTEIN KINASE SLN1"/>
    <property type="match status" value="1"/>
</dbReference>
<dbReference type="SMART" id="SM00387">
    <property type="entry name" value="HATPase_c"/>
    <property type="match status" value="1"/>
</dbReference>
<dbReference type="FunFam" id="3.30.450.40:FF:000083">
    <property type="entry name" value="Sensor histidine kinase/response regulator, putative (AFU_orthologue AFUA_4G00660)"/>
    <property type="match status" value="1"/>
</dbReference>
<dbReference type="Proteomes" id="UP001152649">
    <property type="component" value="Unassembled WGS sequence"/>
</dbReference>
<dbReference type="Gene3D" id="3.30.565.10">
    <property type="entry name" value="Histidine kinase-like ATPase, C-terminal domain"/>
    <property type="match status" value="1"/>
</dbReference>
<dbReference type="GO" id="GO:0009927">
    <property type="term" value="F:histidine phosphotransfer kinase activity"/>
    <property type="evidence" value="ECO:0007669"/>
    <property type="project" value="TreeGrafter"/>
</dbReference>
<dbReference type="CDD" id="cd17546">
    <property type="entry name" value="REC_hyHK_CKI1_RcsC-like"/>
    <property type="match status" value="1"/>
</dbReference>
<evidence type="ECO:0000259" key="8">
    <source>
        <dbReference type="PROSITE" id="PS50109"/>
    </source>
</evidence>
<dbReference type="OrthoDB" id="8830751at2759"/>
<dbReference type="FunFam" id="1.10.287.130:FF:000023">
    <property type="entry name" value="Sensor histidine kinase/response regulator, putative"/>
    <property type="match status" value="1"/>
</dbReference>
<reference evidence="10" key="1">
    <citation type="submission" date="2021-07" db="EMBL/GenBank/DDBJ databases">
        <authorList>
            <person name="Branca A.L. A."/>
        </authorList>
    </citation>
    <scope>NUCLEOTIDE SEQUENCE</scope>
</reference>
<dbReference type="InterPro" id="IPR036097">
    <property type="entry name" value="HisK_dim/P_sf"/>
</dbReference>
<dbReference type="SUPFAM" id="SSF47384">
    <property type="entry name" value="Homodimeric domain of signal transducing histidine kinase"/>
    <property type="match status" value="1"/>
</dbReference>
<organism evidence="10 11">
    <name type="scientific">Penicillium salamii</name>
    <dbReference type="NCBI Taxonomy" id="1612424"/>
    <lineage>
        <taxon>Eukaryota</taxon>
        <taxon>Fungi</taxon>
        <taxon>Dikarya</taxon>
        <taxon>Ascomycota</taxon>
        <taxon>Pezizomycotina</taxon>
        <taxon>Eurotiomycetes</taxon>
        <taxon>Eurotiomycetidae</taxon>
        <taxon>Eurotiales</taxon>
        <taxon>Aspergillaceae</taxon>
        <taxon>Penicillium</taxon>
    </lineage>
</organism>
<accession>A0A9W4N9T5</accession>
<dbReference type="InterPro" id="IPR003661">
    <property type="entry name" value="HisK_dim/P_dom"/>
</dbReference>
<dbReference type="Gene3D" id="3.30.450.40">
    <property type="match status" value="1"/>
</dbReference>
<name>A0A9W4N9T5_9EURO</name>
<evidence type="ECO:0000313" key="11">
    <source>
        <dbReference type="Proteomes" id="UP001152649"/>
    </source>
</evidence>
<dbReference type="SUPFAM" id="SSF55874">
    <property type="entry name" value="ATPase domain of HSP90 chaperone/DNA topoisomerase II/histidine kinase"/>
    <property type="match status" value="1"/>
</dbReference>
<evidence type="ECO:0000256" key="1">
    <source>
        <dbReference type="ARBA" id="ARBA00000085"/>
    </source>
</evidence>
<dbReference type="GO" id="GO:0005886">
    <property type="term" value="C:plasma membrane"/>
    <property type="evidence" value="ECO:0007669"/>
    <property type="project" value="TreeGrafter"/>
</dbReference>
<feature type="compositionally biased region" description="Basic and acidic residues" evidence="7">
    <location>
        <begin position="1111"/>
        <end position="1122"/>
    </location>
</feature>
<dbReference type="PRINTS" id="PR00344">
    <property type="entry name" value="BCTRLSENSOR"/>
</dbReference>
<proteinExistence type="predicted"/>
<dbReference type="SMART" id="SM00448">
    <property type="entry name" value="REC"/>
    <property type="match status" value="1"/>
</dbReference>
<comment type="catalytic activity">
    <reaction evidence="1">
        <text>ATP + protein L-histidine = ADP + protein N-phospho-L-histidine.</text>
        <dbReference type="EC" id="2.7.13.3"/>
    </reaction>
</comment>
<dbReference type="PANTHER" id="PTHR43047">
    <property type="entry name" value="TWO-COMPONENT HISTIDINE PROTEIN KINASE"/>
    <property type="match status" value="1"/>
</dbReference>
<dbReference type="InterPro" id="IPR004358">
    <property type="entry name" value="Sig_transdc_His_kin-like_C"/>
</dbReference>
<feature type="region of interest" description="Disordered" evidence="7">
    <location>
        <begin position="478"/>
        <end position="521"/>
    </location>
</feature>
<evidence type="ECO:0000256" key="5">
    <source>
        <dbReference type="ARBA" id="ARBA00022777"/>
    </source>
</evidence>
<protein>
    <recommendedName>
        <fullName evidence="2">histidine kinase</fullName>
        <ecNumber evidence="2">2.7.13.3</ecNumber>
    </recommendedName>
</protein>
<feature type="compositionally biased region" description="Polar residues" evidence="7">
    <location>
        <begin position="1132"/>
        <end position="1153"/>
    </location>
</feature>
<feature type="compositionally biased region" description="Polar residues" evidence="7">
    <location>
        <begin position="325"/>
        <end position="335"/>
    </location>
</feature>
<dbReference type="InterPro" id="IPR036890">
    <property type="entry name" value="HATPase_C_sf"/>
</dbReference>
<evidence type="ECO:0000256" key="2">
    <source>
        <dbReference type="ARBA" id="ARBA00012438"/>
    </source>
</evidence>
<dbReference type="EMBL" id="CAJVPG010000066">
    <property type="protein sequence ID" value="CAG8303527.1"/>
    <property type="molecule type" value="Genomic_DNA"/>
</dbReference>
<feature type="region of interest" description="Disordered" evidence="7">
    <location>
        <begin position="671"/>
        <end position="697"/>
    </location>
</feature>
<feature type="compositionally biased region" description="Low complexity" evidence="7">
    <location>
        <begin position="400"/>
        <end position="414"/>
    </location>
</feature>
<dbReference type="Pfam" id="PF02518">
    <property type="entry name" value="HATPase_c"/>
    <property type="match status" value="1"/>
</dbReference>
<feature type="region of interest" description="Disordered" evidence="7">
    <location>
        <begin position="388"/>
        <end position="427"/>
    </location>
</feature>
<dbReference type="InterPro" id="IPR011006">
    <property type="entry name" value="CheY-like_superfamily"/>
</dbReference>
<evidence type="ECO:0000256" key="6">
    <source>
        <dbReference type="PROSITE-ProRule" id="PRU00169"/>
    </source>
</evidence>
<sequence length="1311" mass="145211">MSEIGGNSEPTYRLAQEREFYKYIPRQHAATHYAPFDNASENTFTPQPSNESALTTFAQLGAIRLGTERALISLFDRTHQHVIAEATPTLSLIGGGIRDPGDRLILGCCVLPKERGFCHHVERLPSAEYNQYNEVVGEDTLIVPDTWENEHFNPPKRLKVLAGVRFYAAVPIISPRGFTIGAYSVMDSKPRATELDQNHFQFMKDMAATVMEHLTLEHNAQKNRQAERMIVGLGSFVEGRSTLRDSWREARAQYAASEQSGEPVEGQLNMKQQNLQQAKHDQAVQSLPFRPPGNSAPESRSRSSTPRAQGNSQGKSKGDPKPTDSKPQITQNGNSVRSVLAGESLQDTTLSTSIKQIFSRAANLIRESLGAEGVMFLDANSQRFGSLVKQNRRRVSGLPSKDPSSSSDESTDSASSHRRGYSDEEKDNTLVSECLGFSSSRLSSIDDETRAGRAVVVPEPLFSSLLRRYPHGKIFTYNANGSVSEDSDSSRQHSEQEPPEELTTSRTEEPRTASKKRRRKPTFREDADSLIKIFGDARNILLLPIWDSDKGRWFAGTLVWTRNPEHVFTFENETIFVSAFTNSIMAEIRRVDVELAEKAKTNLVSSITHELRNPLHGILGTADILSDTAMNALQHGMVHTIESCGRTLLDTINNLLDLTFIDKYQKQVPSKGRRFRKRSGTLANSKPSTRGPSKEIGESLSYEHVQLDSVLEEVAECVFAGYSFYTKPQASPPALSDHSSRWAGPSTKSDPVGPHASQVTIIFDIQPDTEWDFCTHAGAWRRILMNVFGNALKYTQSGYIYLGLSSAPQGGESSDDSHSQDGTEFEVTLTIKDTGKGIGSKFLHDGLFTPFSQENPLASGSGLGLSIVRQAVGFLGGSIEIESTQDVGTTLTIRTPLTRAPESSETASSVAMFSALQKYTQDKTIGFLGFGSDLQSHRDTSLYASLDRLCHHWFGLTTKNLSPTEGENEKSDFYLAVQTELDNESTQGRDLFGLSQNLVNPEGRSSPVVVICQSPEEAHRLFVSAKNRNEESYFEFISQPCGPRKLARALNICIQRQADDREGRPSTDEPTRWIEMPESSHLPVDLGPSDPPQDRMKISKRPTADTMGSPDRGRDEDSRERTPAASPKDTRGTPSHSPNHTQDTQDIPNPSTEVTEDNELSEPHVLLVDDNQLNLQLLRAYTQKDGHQYMTATNGQEAVEVYKAHSDKFKAVIIGKTIYLISQEYNILITADISMPVMDGFEASRQIRRAEKEYRNKNGISQDTPRLVIAALTGLDSASAQQEAFGSGIDTFLIKPVKRPDLQAILKQMRA</sequence>
<dbReference type="InterPro" id="IPR029016">
    <property type="entry name" value="GAF-like_dom_sf"/>
</dbReference>
<feature type="domain" description="Histidine kinase" evidence="8">
    <location>
        <begin position="606"/>
        <end position="899"/>
    </location>
</feature>
<dbReference type="InterPro" id="IPR005467">
    <property type="entry name" value="His_kinase_dom"/>
</dbReference>
<feature type="compositionally biased region" description="Polar residues" evidence="7">
    <location>
        <begin position="296"/>
        <end position="315"/>
    </location>
</feature>
<dbReference type="SUPFAM" id="SSF55781">
    <property type="entry name" value="GAF domain-like"/>
    <property type="match status" value="1"/>
</dbReference>
<dbReference type="InterPro" id="IPR003594">
    <property type="entry name" value="HATPase_dom"/>
</dbReference>
<feature type="domain" description="Response regulatory" evidence="9">
    <location>
        <begin position="1164"/>
        <end position="1310"/>
    </location>
</feature>
<dbReference type="InterPro" id="IPR003018">
    <property type="entry name" value="GAF"/>
</dbReference>
<dbReference type="PROSITE" id="PS50110">
    <property type="entry name" value="RESPONSE_REGULATORY"/>
    <property type="match status" value="1"/>
</dbReference>
<dbReference type="Pfam" id="PF01590">
    <property type="entry name" value="GAF"/>
    <property type="match status" value="1"/>
</dbReference>
<feature type="region of interest" description="Disordered" evidence="7">
    <location>
        <begin position="1058"/>
        <end position="1159"/>
    </location>
</feature>
<feature type="modified residue" description="4-aspartylphosphate" evidence="6">
    <location>
        <position position="1232"/>
    </location>
</feature>
<keyword evidence="4" id="KW-0808">Transferase</keyword>
<dbReference type="GO" id="GO:0000155">
    <property type="term" value="F:phosphorelay sensor kinase activity"/>
    <property type="evidence" value="ECO:0007669"/>
    <property type="project" value="InterPro"/>
</dbReference>
<evidence type="ECO:0000256" key="4">
    <source>
        <dbReference type="ARBA" id="ARBA00022679"/>
    </source>
</evidence>
<feature type="compositionally biased region" description="Basic and acidic residues" evidence="7">
    <location>
        <begin position="1058"/>
        <end position="1072"/>
    </location>
</feature>
<dbReference type="InterPro" id="IPR001789">
    <property type="entry name" value="Sig_transdc_resp-reg_receiver"/>
</dbReference>
<dbReference type="CDD" id="cd00082">
    <property type="entry name" value="HisKA"/>
    <property type="match status" value="1"/>
</dbReference>
<dbReference type="Pfam" id="PF00512">
    <property type="entry name" value="HisKA"/>
    <property type="match status" value="1"/>
</dbReference>
<evidence type="ECO:0000256" key="7">
    <source>
        <dbReference type="SAM" id="MobiDB-lite"/>
    </source>
</evidence>
<dbReference type="SUPFAM" id="SSF52172">
    <property type="entry name" value="CheY-like"/>
    <property type="match status" value="1"/>
</dbReference>
<comment type="caution">
    <text evidence="10">The sequence shown here is derived from an EMBL/GenBank/DDBJ whole genome shotgun (WGS) entry which is preliminary data.</text>
</comment>
<keyword evidence="3 6" id="KW-0597">Phosphoprotein</keyword>
<keyword evidence="5" id="KW-0418">Kinase</keyword>
<dbReference type="PROSITE" id="PS50109">
    <property type="entry name" value="HIS_KIN"/>
    <property type="match status" value="1"/>
</dbReference>
<dbReference type="Gene3D" id="1.10.287.130">
    <property type="match status" value="1"/>
</dbReference>
<evidence type="ECO:0000259" key="9">
    <source>
        <dbReference type="PROSITE" id="PS50110"/>
    </source>
</evidence>
<evidence type="ECO:0000313" key="10">
    <source>
        <dbReference type="EMBL" id="CAG8303527.1"/>
    </source>
</evidence>
<dbReference type="Pfam" id="PF00072">
    <property type="entry name" value="Response_reg"/>
    <property type="match status" value="1"/>
</dbReference>